<evidence type="ECO:0000256" key="4">
    <source>
        <dbReference type="ARBA" id="ARBA00023136"/>
    </source>
</evidence>
<dbReference type="Proteomes" id="UP000316079">
    <property type="component" value="Unassembled WGS sequence"/>
</dbReference>
<feature type="non-terminal residue" evidence="12">
    <location>
        <position position="818"/>
    </location>
</feature>
<dbReference type="AlphaFoldDB" id="A0A553QWH2"/>
<dbReference type="Pfam" id="PF01055">
    <property type="entry name" value="Glyco_hydro_31_2nd"/>
    <property type="match status" value="2"/>
</dbReference>
<evidence type="ECO:0000256" key="2">
    <source>
        <dbReference type="ARBA" id="ARBA00007806"/>
    </source>
</evidence>
<dbReference type="Pfam" id="PF13802">
    <property type="entry name" value="Gal_mutarotas_2"/>
    <property type="match status" value="1"/>
</dbReference>
<dbReference type="FunFam" id="3.20.20.80:FF:000016">
    <property type="entry name" value="Maltase-glucoamylase, intestinal"/>
    <property type="match status" value="1"/>
</dbReference>
<dbReference type="OrthoDB" id="5839090at2759"/>
<dbReference type="CDD" id="cd14752">
    <property type="entry name" value="GH31_N"/>
    <property type="match status" value="1"/>
</dbReference>
<dbReference type="FunFam" id="2.60.40.1180:FF:000005">
    <property type="entry name" value="Maltase-glucoamylase, intestinal"/>
    <property type="match status" value="1"/>
</dbReference>
<comment type="subcellular location">
    <subcellularLocation>
        <location evidence="1">Membrane</location>
    </subcellularLocation>
</comment>
<dbReference type="InterPro" id="IPR044913">
    <property type="entry name" value="P_trefoil_dom_sf"/>
</dbReference>
<accession>A0A553QWH2</accession>
<gene>
    <name evidence="12" type="ORF">DNTS_001829</name>
</gene>
<dbReference type="PANTHER" id="PTHR22762">
    <property type="entry name" value="ALPHA-GLUCOSIDASE"/>
    <property type="match status" value="1"/>
</dbReference>
<evidence type="ECO:0000313" key="13">
    <source>
        <dbReference type="Proteomes" id="UP000316079"/>
    </source>
</evidence>
<dbReference type="GO" id="GO:0030246">
    <property type="term" value="F:carbohydrate binding"/>
    <property type="evidence" value="ECO:0007669"/>
    <property type="project" value="InterPro"/>
</dbReference>
<dbReference type="InterPro" id="IPR030458">
    <property type="entry name" value="Glyco_hydro_31_AS"/>
</dbReference>
<dbReference type="STRING" id="623744.A0A553QWH2"/>
<dbReference type="InterPro" id="IPR000322">
    <property type="entry name" value="Glyco_hydro_31_TIM"/>
</dbReference>
<evidence type="ECO:0000256" key="7">
    <source>
        <dbReference type="ARBA" id="ARBA00023295"/>
    </source>
</evidence>
<organism evidence="12 13">
    <name type="scientific">Danionella cerebrum</name>
    <dbReference type="NCBI Taxonomy" id="2873325"/>
    <lineage>
        <taxon>Eukaryota</taxon>
        <taxon>Metazoa</taxon>
        <taxon>Chordata</taxon>
        <taxon>Craniata</taxon>
        <taxon>Vertebrata</taxon>
        <taxon>Euteleostomi</taxon>
        <taxon>Actinopterygii</taxon>
        <taxon>Neopterygii</taxon>
        <taxon>Teleostei</taxon>
        <taxon>Ostariophysi</taxon>
        <taxon>Cypriniformes</taxon>
        <taxon>Danionidae</taxon>
        <taxon>Danioninae</taxon>
        <taxon>Danionella</taxon>
    </lineage>
</organism>
<name>A0A553QWH2_9TELE</name>
<dbReference type="EMBL" id="SRMA01025475">
    <property type="protein sequence ID" value="TRY94146.1"/>
    <property type="molecule type" value="Genomic_DNA"/>
</dbReference>
<dbReference type="GO" id="GO:0005975">
    <property type="term" value="P:carbohydrate metabolic process"/>
    <property type="evidence" value="ECO:0007669"/>
    <property type="project" value="InterPro"/>
</dbReference>
<evidence type="ECO:0000313" key="12">
    <source>
        <dbReference type="EMBL" id="TRY94146.1"/>
    </source>
</evidence>
<dbReference type="Gene3D" id="4.10.110.10">
    <property type="entry name" value="Spasmolytic Protein, domain 1"/>
    <property type="match status" value="1"/>
</dbReference>
<dbReference type="FunFam" id="2.60.40.1760:FF:000001">
    <property type="entry name" value="Maltase-glucoamylase, intestinal"/>
    <property type="match status" value="1"/>
</dbReference>
<dbReference type="SMART" id="SM00018">
    <property type="entry name" value="PD"/>
    <property type="match status" value="1"/>
</dbReference>
<dbReference type="InterPro" id="IPR000519">
    <property type="entry name" value="P_trefoil_dom"/>
</dbReference>
<keyword evidence="5" id="KW-1015">Disulfide bond</keyword>
<keyword evidence="13" id="KW-1185">Reference proteome</keyword>
<dbReference type="SUPFAM" id="SSF74650">
    <property type="entry name" value="Galactose mutarotase-like"/>
    <property type="match status" value="1"/>
</dbReference>
<dbReference type="GO" id="GO:0004558">
    <property type="term" value="F:alpha-1,4-glucosidase activity"/>
    <property type="evidence" value="ECO:0007669"/>
    <property type="project" value="TreeGrafter"/>
</dbReference>
<dbReference type="InterPro" id="IPR025887">
    <property type="entry name" value="Glyco_hydro_31_N_dom"/>
</dbReference>
<evidence type="ECO:0000256" key="6">
    <source>
        <dbReference type="ARBA" id="ARBA00023180"/>
    </source>
</evidence>
<protein>
    <recommendedName>
        <fullName evidence="8">Maltase</fullName>
    </recommendedName>
</protein>
<dbReference type="InterPro" id="IPR013780">
    <property type="entry name" value="Glyco_hydro_b"/>
</dbReference>
<feature type="non-terminal residue" evidence="12">
    <location>
        <position position="1"/>
    </location>
</feature>
<dbReference type="PANTHER" id="PTHR22762:SF133">
    <property type="entry name" value="P-TYPE DOMAIN-CONTAINING PROTEIN"/>
    <property type="match status" value="1"/>
</dbReference>
<sequence>ETKITERKMEVNMFLPEDKLGLHLRGGAILPVQRPDVTTTYSRRHPMGLIIALDDNKAASGELFWDDGDSRDTVSSGAHIHYIFQVRDGSLSLILEHNGYEDPNNLKFENITVMGLSSAPPSVIVFDGNKTEPLTDSQIHYDADKQVLHLRNLNLVLGKPYTVTWQSQKKFNCYPEDGGDKAKCEERGCIWEASSFPQCYYPENHGYIASNVVESKSGISLDIDRNTAFPRQRSQSKDINKLRVEVTYLTDNSLRWKIFDPENARYEVPVHLNLPDTPHTEEDKRNYKVVVNNEPFGIRVVRKYSLEVLWDSAVPGFTFSDQFLQISTLLPTNFVYGVGETEHPSYKHNLNFNDYGLFAKDQPPGYKKNSYGVHPFYMGLEKRQHAHGVLLLNSNAMDVSFQPTPALTYRTTGGILDFYMILGNTPEEVVQQYTEMIGRPALPAYWSLGFQLCRYGYANDTEIADLYNDMSAAGIPYDVQYADIDYMERQLDFTLDKVNFPGLPDLVNRMRADGMRFIFILDPAISGNETTGTYPAFETGVEKDVFIKWPPELSSDIVWGKVWPDFPNITVDNSLDWDTQVELYRAYAAFPDFFKNTTAEWWHEQIKNYYNDVMKFDGIWIDMNEPASFVHGTVGEKCLGNPALENPPYMPPLESKERGLNHKTLCMNSEQILADGTRVKHYDVHNLYGWSHTKPTLDALQSITGKRGVVITRSTYPSSGRWAGHWLGDNFSAWDQLYKSIIGGKILHNEARHKCATAIDSFCSLSPGMMEFSIFGIPYTGADICGFFDAAQEQMCLRWMQLGAFYPFSRNHNSINQP</sequence>
<keyword evidence="3 10" id="KW-0378">Hydrolase</keyword>
<evidence type="ECO:0000256" key="9">
    <source>
        <dbReference type="PROSITE-ProRule" id="PRU00779"/>
    </source>
</evidence>
<dbReference type="GO" id="GO:0016020">
    <property type="term" value="C:membrane"/>
    <property type="evidence" value="ECO:0007669"/>
    <property type="project" value="UniProtKB-SubCell"/>
</dbReference>
<comment type="caution">
    <text evidence="12">The sequence shown here is derived from an EMBL/GenBank/DDBJ whole genome shotgun (WGS) entry which is preliminary data.</text>
</comment>
<feature type="domain" description="P-type" evidence="11">
    <location>
        <begin position="161"/>
        <end position="203"/>
    </location>
</feature>
<dbReference type="CDD" id="cd00111">
    <property type="entry name" value="Trefoil"/>
    <property type="match status" value="1"/>
</dbReference>
<dbReference type="InterPro" id="IPR017853">
    <property type="entry name" value="GH"/>
</dbReference>
<dbReference type="Gene3D" id="2.60.40.1760">
    <property type="entry name" value="glycosyl hydrolase (family 31)"/>
    <property type="match status" value="1"/>
</dbReference>
<dbReference type="Gene3D" id="3.20.20.80">
    <property type="entry name" value="Glycosidases"/>
    <property type="match status" value="1"/>
</dbReference>
<dbReference type="Gene3D" id="2.60.40.1180">
    <property type="entry name" value="Golgi alpha-mannosidase II"/>
    <property type="match status" value="1"/>
</dbReference>
<dbReference type="CDD" id="cd06602">
    <property type="entry name" value="GH31_MGAM_SI_GAA"/>
    <property type="match status" value="1"/>
</dbReference>
<evidence type="ECO:0000256" key="1">
    <source>
        <dbReference type="ARBA" id="ARBA00004370"/>
    </source>
</evidence>
<dbReference type="SUPFAM" id="SSF51445">
    <property type="entry name" value="(Trans)glycosidases"/>
    <property type="match status" value="1"/>
</dbReference>
<evidence type="ECO:0000256" key="5">
    <source>
        <dbReference type="ARBA" id="ARBA00023157"/>
    </source>
</evidence>
<dbReference type="PROSITE" id="PS51448">
    <property type="entry name" value="P_TREFOIL_2"/>
    <property type="match status" value="1"/>
</dbReference>
<evidence type="ECO:0000256" key="10">
    <source>
        <dbReference type="RuleBase" id="RU361185"/>
    </source>
</evidence>
<keyword evidence="6" id="KW-0325">Glycoprotein</keyword>
<dbReference type="PROSITE" id="PS00129">
    <property type="entry name" value="GLYCOSYL_HYDROL_F31_1"/>
    <property type="match status" value="1"/>
</dbReference>
<reference evidence="12 13" key="1">
    <citation type="journal article" date="2019" name="Sci. Data">
        <title>Hybrid genome assembly and annotation of Danionella translucida.</title>
        <authorList>
            <person name="Kadobianskyi M."/>
            <person name="Schulze L."/>
            <person name="Schuelke M."/>
            <person name="Judkewitz B."/>
        </authorList>
    </citation>
    <scope>NUCLEOTIDE SEQUENCE [LARGE SCALE GENOMIC DNA]</scope>
    <source>
        <strain evidence="12 13">Bolton</strain>
    </source>
</reference>
<dbReference type="InterPro" id="IPR011013">
    <property type="entry name" value="Gal_mutarotase_sf_dom"/>
</dbReference>
<proteinExistence type="inferred from homology"/>
<keyword evidence="4" id="KW-0472">Membrane</keyword>
<evidence type="ECO:0000259" key="11">
    <source>
        <dbReference type="PROSITE" id="PS51448"/>
    </source>
</evidence>
<keyword evidence="7 10" id="KW-0326">Glycosidase</keyword>
<evidence type="ECO:0000256" key="8">
    <source>
        <dbReference type="ARBA" id="ARBA00041343"/>
    </source>
</evidence>
<comment type="similarity">
    <text evidence="2 10">Belongs to the glycosyl hydrolase 31 family.</text>
</comment>
<dbReference type="Pfam" id="PF00088">
    <property type="entry name" value="Trefoil"/>
    <property type="match status" value="1"/>
</dbReference>
<evidence type="ECO:0000256" key="3">
    <source>
        <dbReference type="ARBA" id="ARBA00022801"/>
    </source>
</evidence>
<comment type="caution">
    <text evidence="9">Lacks conserved residue(s) required for the propagation of feature annotation.</text>
</comment>